<keyword evidence="3" id="KW-0479">Metal-binding</keyword>
<dbReference type="PANTHER" id="PTHR43616">
    <property type="entry name" value="GLYCEROL DEHYDROGENASE"/>
    <property type="match status" value="1"/>
</dbReference>
<evidence type="ECO:0000256" key="4">
    <source>
        <dbReference type="ARBA" id="ARBA00022857"/>
    </source>
</evidence>
<dbReference type="GO" id="GO:0016614">
    <property type="term" value="F:oxidoreductase activity, acting on CH-OH group of donors"/>
    <property type="evidence" value="ECO:0007669"/>
    <property type="project" value="InterPro"/>
</dbReference>
<proteinExistence type="predicted"/>
<dbReference type="GO" id="GO:0008654">
    <property type="term" value="P:phospholipid biosynthetic process"/>
    <property type="evidence" value="ECO:0007669"/>
    <property type="project" value="UniProtKB-KW"/>
</dbReference>
<keyword evidence="2" id="KW-0444">Lipid biosynthesis</keyword>
<evidence type="ECO:0000256" key="7">
    <source>
        <dbReference type="ARBA" id="ARBA00023098"/>
    </source>
</evidence>
<evidence type="ECO:0000313" key="11">
    <source>
        <dbReference type="Proteomes" id="UP000256869"/>
    </source>
</evidence>
<organism evidence="10 11">
    <name type="scientific">Cohnella lupini</name>
    <dbReference type="NCBI Taxonomy" id="1294267"/>
    <lineage>
        <taxon>Bacteria</taxon>
        <taxon>Bacillati</taxon>
        <taxon>Bacillota</taxon>
        <taxon>Bacilli</taxon>
        <taxon>Bacillales</taxon>
        <taxon>Paenibacillaceae</taxon>
        <taxon>Cohnella</taxon>
    </lineage>
</organism>
<reference evidence="10 11" key="1">
    <citation type="submission" date="2018-07" db="EMBL/GenBank/DDBJ databases">
        <title>Genomic Encyclopedia of Type Strains, Phase III (KMG-III): the genomes of soil and plant-associated and newly described type strains.</title>
        <authorList>
            <person name="Whitman W."/>
        </authorList>
    </citation>
    <scope>NUCLEOTIDE SEQUENCE [LARGE SCALE GENOMIC DNA]</scope>
    <source>
        <strain evidence="10 11">CECT 8236</strain>
    </source>
</reference>
<dbReference type="EMBL" id="QRDY01000012">
    <property type="protein sequence ID" value="RED56775.1"/>
    <property type="molecule type" value="Genomic_DNA"/>
</dbReference>
<dbReference type="InterPro" id="IPR016205">
    <property type="entry name" value="Glycerol_DH"/>
</dbReference>
<accession>A0A3D9I569</accession>
<keyword evidence="11" id="KW-1185">Reference proteome</keyword>
<dbReference type="PANTHER" id="PTHR43616:SF5">
    <property type="entry name" value="GLYCEROL DEHYDROGENASE 1"/>
    <property type="match status" value="1"/>
</dbReference>
<evidence type="ECO:0000256" key="8">
    <source>
        <dbReference type="ARBA" id="ARBA00023209"/>
    </source>
</evidence>
<evidence type="ECO:0000256" key="3">
    <source>
        <dbReference type="ARBA" id="ARBA00022723"/>
    </source>
</evidence>
<protein>
    <submittedName>
        <fullName evidence="10">Glycerol-1-phosphate dehydrogenase [NAD(P)+]</fullName>
    </submittedName>
</protein>
<dbReference type="InterPro" id="IPR032837">
    <property type="entry name" value="G1PDH"/>
</dbReference>
<keyword evidence="4" id="KW-0521">NADP</keyword>
<keyword evidence="9" id="KW-1208">Phospholipid metabolism</keyword>
<evidence type="ECO:0000256" key="1">
    <source>
        <dbReference type="ARBA" id="ARBA00022490"/>
    </source>
</evidence>
<dbReference type="AlphaFoldDB" id="A0A3D9I569"/>
<keyword evidence="8" id="KW-0594">Phospholipid biosynthesis</keyword>
<keyword evidence="7" id="KW-0443">Lipid metabolism</keyword>
<dbReference type="Gene3D" id="3.40.50.1970">
    <property type="match status" value="1"/>
</dbReference>
<dbReference type="RefSeq" id="WP_245987734.1">
    <property type="nucleotide sequence ID" value="NZ_QRDY01000012.1"/>
</dbReference>
<keyword evidence="1" id="KW-0963">Cytoplasm</keyword>
<keyword evidence="5" id="KW-0560">Oxidoreductase</keyword>
<dbReference type="GO" id="GO:0046872">
    <property type="term" value="F:metal ion binding"/>
    <property type="evidence" value="ECO:0007669"/>
    <property type="project" value="UniProtKB-KW"/>
</dbReference>
<dbReference type="SUPFAM" id="SSF56796">
    <property type="entry name" value="Dehydroquinate synthase-like"/>
    <property type="match status" value="1"/>
</dbReference>
<dbReference type="CDD" id="cd08175">
    <property type="entry name" value="G1PDH"/>
    <property type="match status" value="1"/>
</dbReference>
<sequence length="370" mass="40356">MSVIEPVVIEAGAIRQVAPYLSGRNVHRVSIVADIITYDIIGRSLGKSIEASGIQILVTVINPDKQGDVIADEASIVQLLLDVKSHSSEVVIAAGSGTLHDIARFTAYAAGIPFVSVPTAPSVDGFNSIGAPLILRGEKKTITAIGPSAIFADLDILTKAPDAMIAAGFGDMLGKYTSLFDWKYGSLAGGEPYSEAVAERTRKALEQCVNNSDEIARRSAKGIEILTRALIESGFAMLQFGQSHSASGSEHHLSHYWEMEFMKLGRRQILHGAKVGVACAEISRLYHELAIESPALFPEEHRQTLLEEIRRIPDEQTIRSLIRKLGGPDTPERLGIDAELLTRSLREADRIRPNRQTLLKKYNEQRNANV</sequence>
<dbReference type="Gene3D" id="1.20.1090.10">
    <property type="entry name" value="Dehydroquinate synthase-like - alpha domain"/>
    <property type="match status" value="1"/>
</dbReference>
<evidence type="ECO:0000256" key="6">
    <source>
        <dbReference type="ARBA" id="ARBA00023027"/>
    </source>
</evidence>
<evidence type="ECO:0000256" key="2">
    <source>
        <dbReference type="ARBA" id="ARBA00022516"/>
    </source>
</evidence>
<evidence type="ECO:0000256" key="5">
    <source>
        <dbReference type="ARBA" id="ARBA00023002"/>
    </source>
</evidence>
<evidence type="ECO:0000256" key="9">
    <source>
        <dbReference type="ARBA" id="ARBA00023264"/>
    </source>
</evidence>
<evidence type="ECO:0000313" key="10">
    <source>
        <dbReference type="EMBL" id="RED56775.1"/>
    </source>
</evidence>
<name>A0A3D9I569_9BACL</name>
<dbReference type="Proteomes" id="UP000256869">
    <property type="component" value="Unassembled WGS sequence"/>
</dbReference>
<dbReference type="Pfam" id="PF13685">
    <property type="entry name" value="Fe-ADH_2"/>
    <property type="match status" value="1"/>
</dbReference>
<keyword evidence="6" id="KW-0520">NAD</keyword>
<comment type="caution">
    <text evidence="10">The sequence shown here is derived from an EMBL/GenBank/DDBJ whole genome shotgun (WGS) entry which is preliminary data.</text>
</comment>
<gene>
    <name evidence="10" type="ORF">DFP95_11266</name>
</gene>